<accession>K0SXE3</accession>
<keyword evidence="3" id="KW-1185">Reference proteome</keyword>
<evidence type="ECO:0000313" key="3">
    <source>
        <dbReference type="Proteomes" id="UP000266841"/>
    </source>
</evidence>
<comment type="caution">
    <text evidence="2">The sequence shown here is derived from an EMBL/GenBank/DDBJ whole genome shotgun (WGS) entry which is preliminary data.</text>
</comment>
<dbReference type="EMBL" id="AGNL01009080">
    <property type="protein sequence ID" value="EJK70085.1"/>
    <property type="molecule type" value="Genomic_DNA"/>
</dbReference>
<name>K0SXE3_THAOC</name>
<reference evidence="2 3" key="1">
    <citation type="journal article" date="2012" name="Genome Biol.">
        <title>Genome and low-iron response of an oceanic diatom adapted to chronic iron limitation.</title>
        <authorList>
            <person name="Lommer M."/>
            <person name="Specht M."/>
            <person name="Roy A.S."/>
            <person name="Kraemer L."/>
            <person name="Andreson R."/>
            <person name="Gutowska M.A."/>
            <person name="Wolf J."/>
            <person name="Bergner S.V."/>
            <person name="Schilhabel M.B."/>
            <person name="Klostermeier U.C."/>
            <person name="Beiko R.G."/>
            <person name="Rosenstiel P."/>
            <person name="Hippler M."/>
            <person name="Laroche J."/>
        </authorList>
    </citation>
    <scope>NUCLEOTIDE SEQUENCE [LARGE SCALE GENOMIC DNA]</scope>
    <source>
        <strain evidence="2 3">CCMP1005</strain>
    </source>
</reference>
<feature type="region of interest" description="Disordered" evidence="1">
    <location>
        <begin position="198"/>
        <end position="290"/>
    </location>
</feature>
<sequence>MVHGLLSGARWQPAESDLLMGPPGGPAADPMELLLWVVIPEFLTKVLKQEELTKLLFGMSFLRDYPWMATPIKTYLYGTVEHIGIENGLPALLCVIVLLGVREVGSPSVVVCFKRKCVFRSEIDAGMSALGAAAVSCLSSSNIQGPHLMLLLGRGQESWLAQVDLLGGCCLIALAFPGKEESLNLISKGTDRISVDHRAQDLQESRADPGESRPGNRSIFSAFPNFGQKAGAKGPAKKKSHITPSKASKLDTAVHTKGVTSESATGKGLLHRLRDPGPRPLDGSSMRSRA</sequence>
<organism evidence="2 3">
    <name type="scientific">Thalassiosira oceanica</name>
    <name type="common">Marine diatom</name>
    <dbReference type="NCBI Taxonomy" id="159749"/>
    <lineage>
        <taxon>Eukaryota</taxon>
        <taxon>Sar</taxon>
        <taxon>Stramenopiles</taxon>
        <taxon>Ochrophyta</taxon>
        <taxon>Bacillariophyta</taxon>
        <taxon>Coscinodiscophyceae</taxon>
        <taxon>Thalassiosirophycidae</taxon>
        <taxon>Thalassiosirales</taxon>
        <taxon>Thalassiosiraceae</taxon>
        <taxon>Thalassiosira</taxon>
    </lineage>
</organism>
<proteinExistence type="predicted"/>
<evidence type="ECO:0000256" key="1">
    <source>
        <dbReference type="SAM" id="MobiDB-lite"/>
    </source>
</evidence>
<evidence type="ECO:0000313" key="2">
    <source>
        <dbReference type="EMBL" id="EJK70085.1"/>
    </source>
</evidence>
<protein>
    <submittedName>
        <fullName evidence="2">Uncharacterized protein</fullName>
    </submittedName>
</protein>
<dbReference type="AlphaFoldDB" id="K0SXE3"/>
<dbReference type="Proteomes" id="UP000266841">
    <property type="component" value="Unassembled WGS sequence"/>
</dbReference>
<gene>
    <name evidence="2" type="ORF">THAOC_08588</name>
</gene>
<feature type="compositionally biased region" description="Basic and acidic residues" evidence="1">
    <location>
        <begin position="198"/>
        <end position="211"/>
    </location>
</feature>